<name>A0A6M3J3U9_9ZZZZ</name>
<accession>A0A6M3J3U9</accession>
<evidence type="ECO:0000313" key="1">
    <source>
        <dbReference type="EMBL" id="QJA64533.1"/>
    </source>
</evidence>
<organism evidence="1">
    <name type="scientific">viral metagenome</name>
    <dbReference type="NCBI Taxonomy" id="1070528"/>
    <lineage>
        <taxon>unclassified sequences</taxon>
        <taxon>metagenomes</taxon>
        <taxon>organismal metagenomes</taxon>
    </lineage>
</organism>
<dbReference type="EMBL" id="MT141521">
    <property type="protein sequence ID" value="QJA64533.1"/>
    <property type="molecule type" value="Genomic_DNA"/>
</dbReference>
<protein>
    <submittedName>
        <fullName evidence="1">Uncharacterized protein</fullName>
    </submittedName>
</protein>
<dbReference type="AlphaFoldDB" id="A0A6M3J3U9"/>
<reference evidence="1" key="1">
    <citation type="submission" date="2020-03" db="EMBL/GenBank/DDBJ databases">
        <title>The deep terrestrial virosphere.</title>
        <authorList>
            <person name="Holmfeldt K."/>
            <person name="Nilsson E."/>
            <person name="Simone D."/>
            <person name="Lopez-Fernandez M."/>
            <person name="Wu X."/>
            <person name="de Brujin I."/>
            <person name="Lundin D."/>
            <person name="Andersson A."/>
            <person name="Bertilsson S."/>
            <person name="Dopson M."/>
        </authorList>
    </citation>
    <scope>NUCLEOTIDE SEQUENCE</scope>
    <source>
        <strain evidence="2">MM415A00115</strain>
        <strain evidence="1">MM415B00490</strain>
    </source>
</reference>
<sequence>MKEDEVITRLAKENQELKEELLSCRGIISDIEMKLVGIGGALNDSKIVFNKEQKRFLHEILSLVSI</sequence>
<gene>
    <name evidence="2" type="ORF">MM415A00115_0009</name>
    <name evidence="1" type="ORF">MM415B00490_0031</name>
</gene>
<evidence type="ECO:0000313" key="2">
    <source>
        <dbReference type="EMBL" id="QJI04774.1"/>
    </source>
</evidence>
<dbReference type="EMBL" id="MT145190">
    <property type="protein sequence ID" value="QJI04774.1"/>
    <property type="molecule type" value="Genomic_DNA"/>
</dbReference>
<proteinExistence type="predicted"/>